<dbReference type="RefSeq" id="WP_161074514.1">
    <property type="nucleotide sequence ID" value="NZ_WWCU01000034.1"/>
</dbReference>
<dbReference type="Proteomes" id="UP000450676">
    <property type="component" value="Unassembled WGS sequence"/>
</dbReference>
<comment type="caution">
    <text evidence="1">The sequence shown here is derived from an EMBL/GenBank/DDBJ whole genome shotgun (WGS) entry which is preliminary data.</text>
</comment>
<protein>
    <submittedName>
        <fullName evidence="1">Uncharacterized protein</fullName>
    </submittedName>
</protein>
<sequence>MTIELTPWDTSQQLQTREDIVLFLEACLEQAADDAPFISTAIETVAHSPALAQLSAGDELREGILNLINAHPSNIAQLLSEILHIKISGNDISHPMQLEE</sequence>
<gene>
    <name evidence="1" type="ORF">GTP77_23125</name>
</gene>
<dbReference type="EMBL" id="WWCU01000034">
    <property type="protein sequence ID" value="MYN10220.1"/>
    <property type="molecule type" value="Genomic_DNA"/>
</dbReference>
<evidence type="ECO:0000313" key="2">
    <source>
        <dbReference type="Proteomes" id="UP000450676"/>
    </source>
</evidence>
<name>A0A7X4HHH4_9BURK</name>
<dbReference type="AlphaFoldDB" id="A0A7X4HHH4"/>
<proteinExistence type="predicted"/>
<reference evidence="1 2" key="1">
    <citation type="submission" date="2019-12" db="EMBL/GenBank/DDBJ databases">
        <title>Novel species isolated from a subtropical stream in China.</title>
        <authorList>
            <person name="Lu H."/>
        </authorList>
    </citation>
    <scope>NUCLEOTIDE SEQUENCE [LARGE SCALE GENOMIC DNA]</scope>
    <source>
        <strain evidence="1 2">FT127W</strain>
    </source>
</reference>
<organism evidence="1 2">
    <name type="scientific">Pseudoduganella aquatica</name>
    <dbReference type="NCBI Taxonomy" id="2660641"/>
    <lineage>
        <taxon>Bacteria</taxon>
        <taxon>Pseudomonadati</taxon>
        <taxon>Pseudomonadota</taxon>
        <taxon>Betaproteobacteria</taxon>
        <taxon>Burkholderiales</taxon>
        <taxon>Oxalobacteraceae</taxon>
        <taxon>Telluria group</taxon>
        <taxon>Pseudoduganella</taxon>
    </lineage>
</organism>
<evidence type="ECO:0000313" key="1">
    <source>
        <dbReference type="EMBL" id="MYN10220.1"/>
    </source>
</evidence>
<accession>A0A7X4HHH4</accession>
<keyword evidence="2" id="KW-1185">Reference proteome</keyword>